<keyword evidence="1" id="KW-0436">Ligase</keyword>
<evidence type="ECO:0000256" key="3">
    <source>
        <dbReference type="ARBA" id="ARBA00022840"/>
    </source>
</evidence>
<sequence>MNYILISPYYPGNFQSFAHRLKDAGVNVLGIGEEPYDQLGSELQNSLTEYYRVNNLEDVDEVKRAVAFLFYKHGPIDRIESNNEYWLELDAQLREQFNVYGNKTNDLKKVKYKSEMKKLFKKADVPVVEGRIVKTKKELSKAIDELGLPVIAKPDNGVGSAATFKLSSEDAVRHFEEEWGEAQVYFLEPYVEEGVLCTFDGLLDQKGNIVFQTSFTYNVPTLELVNGQLDLAYVIQKEIDPKLENYGKAIVKAFGMKERFFHIEFFKLENGDYVALEYNNRLAGGYTIDMYNFAYSIDLFAQYASLVTGGEFKKSDAKNKFCVGVTQRDAYEYKHDTNAIYERFGDRVKFEQRMPDAFAELQGNQFYAINADSHEEVDDIIRFVHERKNLGKEIFLCI</sequence>
<accession>A0A6H1P5K5</accession>
<evidence type="ECO:0000313" key="7">
    <source>
        <dbReference type="Proteomes" id="UP000501868"/>
    </source>
</evidence>
<protein>
    <submittedName>
        <fullName evidence="6">ATP-grasp domain-containing protein</fullName>
    </submittedName>
</protein>
<feature type="domain" description="ATP-grasp" evidence="5">
    <location>
        <begin position="117"/>
        <end position="308"/>
    </location>
</feature>
<evidence type="ECO:0000256" key="2">
    <source>
        <dbReference type="ARBA" id="ARBA00022741"/>
    </source>
</evidence>
<dbReference type="GO" id="GO:0046872">
    <property type="term" value="F:metal ion binding"/>
    <property type="evidence" value="ECO:0007669"/>
    <property type="project" value="InterPro"/>
</dbReference>
<dbReference type="SUPFAM" id="SSF56059">
    <property type="entry name" value="Glutathione synthetase ATP-binding domain-like"/>
    <property type="match status" value="1"/>
</dbReference>
<gene>
    <name evidence="6" type="ORF">HFZ78_19980</name>
</gene>
<dbReference type="Gene3D" id="3.30.1490.20">
    <property type="entry name" value="ATP-grasp fold, A domain"/>
    <property type="match status" value="1"/>
</dbReference>
<dbReference type="InterPro" id="IPR013815">
    <property type="entry name" value="ATP_grasp_subdomain_1"/>
</dbReference>
<reference evidence="6 7" key="1">
    <citation type="submission" date="2020-04" db="EMBL/GenBank/DDBJ databases">
        <title>Genome-Wide Identification of 5-Methylcytosine Sites in Bacterial Genomes By High-Throughput Sequencing of MspJI Restriction Fragments.</title>
        <authorList>
            <person name="Wu V."/>
        </authorList>
    </citation>
    <scope>NUCLEOTIDE SEQUENCE [LARGE SCALE GENOMIC DNA]</scope>
    <source>
        <strain evidence="6 7">S2</strain>
    </source>
</reference>
<dbReference type="PANTHER" id="PTHR43585">
    <property type="entry name" value="FUMIPYRROLE BIOSYNTHESIS PROTEIN C"/>
    <property type="match status" value="1"/>
</dbReference>
<organism evidence="6 7">
    <name type="scientific">Priestia megaterium</name>
    <name type="common">Bacillus megaterium</name>
    <dbReference type="NCBI Taxonomy" id="1404"/>
    <lineage>
        <taxon>Bacteria</taxon>
        <taxon>Bacillati</taxon>
        <taxon>Bacillota</taxon>
        <taxon>Bacilli</taxon>
        <taxon>Bacillales</taxon>
        <taxon>Bacillaceae</taxon>
        <taxon>Priestia</taxon>
    </lineage>
</organism>
<dbReference type="GO" id="GO:0016874">
    <property type="term" value="F:ligase activity"/>
    <property type="evidence" value="ECO:0007669"/>
    <property type="project" value="UniProtKB-KW"/>
</dbReference>
<name>A0A6H1P5K5_PRIMG</name>
<evidence type="ECO:0000259" key="5">
    <source>
        <dbReference type="PROSITE" id="PS50975"/>
    </source>
</evidence>
<evidence type="ECO:0000256" key="4">
    <source>
        <dbReference type="PROSITE-ProRule" id="PRU00409"/>
    </source>
</evidence>
<proteinExistence type="predicted"/>
<reference evidence="6 7" key="2">
    <citation type="submission" date="2020-04" db="EMBL/GenBank/DDBJ databases">
        <authorList>
            <person name="Fomenkov A."/>
            <person name="Anton B.P."/>
            <person name="Roberts R.J."/>
        </authorList>
    </citation>
    <scope>NUCLEOTIDE SEQUENCE [LARGE SCALE GENOMIC DNA]</scope>
    <source>
        <strain evidence="6 7">S2</strain>
    </source>
</reference>
<dbReference type="GO" id="GO:0005524">
    <property type="term" value="F:ATP binding"/>
    <property type="evidence" value="ECO:0007669"/>
    <property type="project" value="UniProtKB-UniRule"/>
</dbReference>
<keyword evidence="3 4" id="KW-0067">ATP-binding</keyword>
<dbReference type="PANTHER" id="PTHR43585:SF2">
    <property type="entry name" value="ATP-GRASP ENZYME FSQD"/>
    <property type="match status" value="1"/>
</dbReference>
<dbReference type="Proteomes" id="UP000501868">
    <property type="component" value="Chromosome"/>
</dbReference>
<dbReference type="EMBL" id="CP051128">
    <property type="protein sequence ID" value="QIZ08697.1"/>
    <property type="molecule type" value="Genomic_DNA"/>
</dbReference>
<dbReference type="Pfam" id="PF13535">
    <property type="entry name" value="ATP-grasp_4"/>
    <property type="match status" value="1"/>
</dbReference>
<evidence type="ECO:0000256" key="1">
    <source>
        <dbReference type="ARBA" id="ARBA00022598"/>
    </source>
</evidence>
<dbReference type="AlphaFoldDB" id="A0A6H1P5K5"/>
<dbReference type="Gene3D" id="3.40.50.20">
    <property type="match status" value="1"/>
</dbReference>
<dbReference type="Gene3D" id="3.30.470.20">
    <property type="entry name" value="ATP-grasp fold, B domain"/>
    <property type="match status" value="1"/>
</dbReference>
<dbReference type="InterPro" id="IPR011761">
    <property type="entry name" value="ATP-grasp"/>
</dbReference>
<dbReference type="PROSITE" id="PS50975">
    <property type="entry name" value="ATP_GRASP"/>
    <property type="match status" value="1"/>
</dbReference>
<dbReference type="InterPro" id="IPR052032">
    <property type="entry name" value="ATP-dep_AA_Ligase"/>
</dbReference>
<keyword evidence="2 4" id="KW-0547">Nucleotide-binding</keyword>
<evidence type="ECO:0000313" key="6">
    <source>
        <dbReference type="EMBL" id="QIZ08697.1"/>
    </source>
</evidence>